<feature type="transmembrane region" description="Helical" evidence="1">
    <location>
        <begin position="37"/>
        <end position="63"/>
    </location>
</feature>
<gene>
    <name evidence="2" type="ORF">PILCRDRAFT_661797</name>
</gene>
<name>A0A0C3BFA1_PILCF</name>
<keyword evidence="3" id="KW-1185">Reference proteome</keyword>
<dbReference type="EMBL" id="KN833040">
    <property type="protein sequence ID" value="KIM76002.1"/>
    <property type="molecule type" value="Genomic_DNA"/>
</dbReference>
<evidence type="ECO:0000256" key="1">
    <source>
        <dbReference type="SAM" id="Phobius"/>
    </source>
</evidence>
<reference evidence="3" key="2">
    <citation type="submission" date="2015-01" db="EMBL/GenBank/DDBJ databases">
        <title>Evolutionary Origins and Diversification of the Mycorrhizal Mutualists.</title>
        <authorList>
            <consortium name="DOE Joint Genome Institute"/>
            <consortium name="Mycorrhizal Genomics Consortium"/>
            <person name="Kohler A."/>
            <person name="Kuo A."/>
            <person name="Nagy L.G."/>
            <person name="Floudas D."/>
            <person name="Copeland A."/>
            <person name="Barry K.W."/>
            <person name="Cichocki N."/>
            <person name="Veneault-Fourrey C."/>
            <person name="LaButti K."/>
            <person name="Lindquist E.A."/>
            <person name="Lipzen A."/>
            <person name="Lundell T."/>
            <person name="Morin E."/>
            <person name="Murat C."/>
            <person name="Riley R."/>
            <person name="Ohm R."/>
            <person name="Sun H."/>
            <person name="Tunlid A."/>
            <person name="Henrissat B."/>
            <person name="Grigoriev I.V."/>
            <person name="Hibbett D.S."/>
            <person name="Martin F."/>
        </authorList>
    </citation>
    <scope>NUCLEOTIDE SEQUENCE [LARGE SCALE GENOMIC DNA]</scope>
    <source>
        <strain evidence="3">F 1598</strain>
    </source>
</reference>
<dbReference type="HOGENOM" id="CLU_2688696_0_0_1"/>
<keyword evidence="1" id="KW-0472">Membrane</keyword>
<organism evidence="2 3">
    <name type="scientific">Piloderma croceum (strain F 1598)</name>
    <dbReference type="NCBI Taxonomy" id="765440"/>
    <lineage>
        <taxon>Eukaryota</taxon>
        <taxon>Fungi</taxon>
        <taxon>Dikarya</taxon>
        <taxon>Basidiomycota</taxon>
        <taxon>Agaricomycotina</taxon>
        <taxon>Agaricomycetes</taxon>
        <taxon>Agaricomycetidae</taxon>
        <taxon>Atheliales</taxon>
        <taxon>Atheliaceae</taxon>
        <taxon>Piloderma</taxon>
    </lineage>
</organism>
<evidence type="ECO:0000313" key="2">
    <source>
        <dbReference type="EMBL" id="KIM76002.1"/>
    </source>
</evidence>
<protein>
    <submittedName>
        <fullName evidence="2">Uncharacterized protein</fullName>
    </submittedName>
</protein>
<keyword evidence="1" id="KW-1133">Transmembrane helix</keyword>
<evidence type="ECO:0000313" key="3">
    <source>
        <dbReference type="Proteomes" id="UP000054166"/>
    </source>
</evidence>
<proteinExistence type="predicted"/>
<dbReference type="InParanoid" id="A0A0C3BFA1"/>
<dbReference type="AlphaFoldDB" id="A0A0C3BFA1"/>
<reference evidence="2 3" key="1">
    <citation type="submission" date="2014-04" db="EMBL/GenBank/DDBJ databases">
        <authorList>
            <consortium name="DOE Joint Genome Institute"/>
            <person name="Kuo A."/>
            <person name="Tarkka M."/>
            <person name="Buscot F."/>
            <person name="Kohler A."/>
            <person name="Nagy L.G."/>
            <person name="Floudas D."/>
            <person name="Copeland A."/>
            <person name="Barry K.W."/>
            <person name="Cichocki N."/>
            <person name="Veneault-Fourrey C."/>
            <person name="LaButti K."/>
            <person name="Lindquist E.A."/>
            <person name="Lipzen A."/>
            <person name="Lundell T."/>
            <person name="Morin E."/>
            <person name="Murat C."/>
            <person name="Sun H."/>
            <person name="Tunlid A."/>
            <person name="Henrissat B."/>
            <person name="Grigoriev I.V."/>
            <person name="Hibbett D.S."/>
            <person name="Martin F."/>
            <person name="Nordberg H.P."/>
            <person name="Cantor M.N."/>
            <person name="Hua S.X."/>
        </authorList>
    </citation>
    <scope>NUCLEOTIDE SEQUENCE [LARGE SCALE GENOMIC DNA]</scope>
    <source>
        <strain evidence="2 3">F 1598</strain>
    </source>
</reference>
<sequence length="74" mass="8170">MIVLFTPLICSISSIKLVVIASTCFYLESSYTTMLGLLHLVSASAVTCVLLCHEPAYLALWGYMDPYIMTSKQC</sequence>
<accession>A0A0C3BFA1</accession>
<dbReference type="Proteomes" id="UP000054166">
    <property type="component" value="Unassembled WGS sequence"/>
</dbReference>
<keyword evidence="1" id="KW-0812">Transmembrane</keyword>